<reference evidence="1" key="1">
    <citation type="journal article" date="2021" name="Environ. Microbiol.">
        <title>Gene family expansions and transcriptome signatures uncover fungal adaptations to wood decay.</title>
        <authorList>
            <person name="Hage H."/>
            <person name="Miyauchi S."/>
            <person name="Viragh M."/>
            <person name="Drula E."/>
            <person name="Min B."/>
            <person name="Chaduli D."/>
            <person name="Navarro D."/>
            <person name="Favel A."/>
            <person name="Norest M."/>
            <person name="Lesage-Meessen L."/>
            <person name="Balint B."/>
            <person name="Merenyi Z."/>
            <person name="de Eugenio L."/>
            <person name="Morin E."/>
            <person name="Martinez A.T."/>
            <person name="Baldrian P."/>
            <person name="Stursova M."/>
            <person name="Martinez M.J."/>
            <person name="Novotny C."/>
            <person name="Magnuson J.K."/>
            <person name="Spatafora J.W."/>
            <person name="Maurice S."/>
            <person name="Pangilinan J."/>
            <person name="Andreopoulos W."/>
            <person name="LaButti K."/>
            <person name="Hundley H."/>
            <person name="Na H."/>
            <person name="Kuo A."/>
            <person name="Barry K."/>
            <person name="Lipzen A."/>
            <person name="Henrissat B."/>
            <person name="Riley R."/>
            <person name="Ahrendt S."/>
            <person name="Nagy L.G."/>
            <person name="Grigoriev I.V."/>
            <person name="Martin F."/>
            <person name="Rosso M.N."/>
        </authorList>
    </citation>
    <scope>NUCLEOTIDE SEQUENCE</scope>
    <source>
        <strain evidence="1">CBS 384.51</strain>
    </source>
</reference>
<proteinExistence type="predicted"/>
<evidence type="ECO:0000313" key="1">
    <source>
        <dbReference type="EMBL" id="KAI0089756.1"/>
    </source>
</evidence>
<name>A0ACB8U6D2_9APHY</name>
<keyword evidence="2" id="KW-1185">Reference proteome</keyword>
<sequence>MDQHPPRLRARICIMKPGGETVPTKRTPQASTNPPRVADTNWHLAAPSIGMLLKIDDAYVGVTEVDVQIPTPSNKQKLHSHFQKKNAFEHPWLVTSRSWPKPKSKEASSGVIYCTRSLSIFKFLVQYGTFRVIIITSLRYLVDGGGGFSRVDAGRVGFIVECQVRLAIVRRYCNDSRWLWSSWCRLTR</sequence>
<accession>A0ACB8U6D2</accession>
<comment type="caution">
    <text evidence="1">The sequence shown here is derived from an EMBL/GenBank/DDBJ whole genome shotgun (WGS) entry which is preliminary data.</text>
</comment>
<dbReference type="EMBL" id="MU274909">
    <property type="protein sequence ID" value="KAI0089756.1"/>
    <property type="molecule type" value="Genomic_DNA"/>
</dbReference>
<dbReference type="Proteomes" id="UP001055072">
    <property type="component" value="Unassembled WGS sequence"/>
</dbReference>
<protein>
    <submittedName>
        <fullName evidence="1">Uncharacterized protein</fullName>
    </submittedName>
</protein>
<organism evidence="1 2">
    <name type="scientific">Irpex rosettiformis</name>
    <dbReference type="NCBI Taxonomy" id="378272"/>
    <lineage>
        <taxon>Eukaryota</taxon>
        <taxon>Fungi</taxon>
        <taxon>Dikarya</taxon>
        <taxon>Basidiomycota</taxon>
        <taxon>Agaricomycotina</taxon>
        <taxon>Agaricomycetes</taxon>
        <taxon>Polyporales</taxon>
        <taxon>Irpicaceae</taxon>
        <taxon>Irpex</taxon>
    </lineage>
</organism>
<gene>
    <name evidence="1" type="ORF">BDY19DRAFT_1047645</name>
</gene>
<evidence type="ECO:0000313" key="2">
    <source>
        <dbReference type="Proteomes" id="UP001055072"/>
    </source>
</evidence>